<sequence>MKITHIICGLLAFVLPLGCAVSVSAATHIQHTDSSLIGDVDNNCYINISDATLLQKQLAEFDDLGLDIEDYRTIKALDVNNDNNITIYDVTTIQRYLAEIPTDLTGSPITKHNPITQVTKVETIVDAAYTFKAGGKWEQHAFCCCCHQDLTIMYRKYIEENPKGTSGYFGDLTSWAQTKHQHSEWMYSPVTGKLIKVLVTCDGTIWHKDFGRSTNSHEAKEKIGAKLEPVYIGGKEYTYPAIRKITYTETTDGVVTRQWAEQTAYPGLDEIINGTYTEQWVSVDP</sequence>
<dbReference type="SUPFAM" id="SSF63446">
    <property type="entry name" value="Type I dockerin domain"/>
    <property type="match status" value="1"/>
</dbReference>
<accession>A0A935C310</accession>
<gene>
    <name evidence="3" type="ORF">JKK62_12790</name>
</gene>
<organism evidence="3 4">
    <name type="scientific">Ruminococcus difficilis</name>
    <dbReference type="NCBI Taxonomy" id="2763069"/>
    <lineage>
        <taxon>Bacteria</taxon>
        <taxon>Bacillati</taxon>
        <taxon>Bacillota</taxon>
        <taxon>Clostridia</taxon>
        <taxon>Eubacteriales</taxon>
        <taxon>Oscillospiraceae</taxon>
        <taxon>Ruminococcus</taxon>
    </lineage>
</organism>
<proteinExistence type="predicted"/>
<dbReference type="EMBL" id="JAEQMG010000140">
    <property type="protein sequence ID" value="MBK6089505.1"/>
    <property type="molecule type" value="Genomic_DNA"/>
</dbReference>
<evidence type="ECO:0000259" key="2">
    <source>
        <dbReference type="PROSITE" id="PS51766"/>
    </source>
</evidence>
<dbReference type="PROSITE" id="PS00018">
    <property type="entry name" value="EF_HAND_1"/>
    <property type="match status" value="1"/>
</dbReference>
<dbReference type="InterPro" id="IPR016134">
    <property type="entry name" value="Dockerin_dom"/>
</dbReference>
<feature type="chain" id="PRO_5038016563" evidence="1">
    <location>
        <begin position="26"/>
        <end position="285"/>
    </location>
</feature>
<dbReference type="InterPro" id="IPR018247">
    <property type="entry name" value="EF_Hand_1_Ca_BS"/>
</dbReference>
<dbReference type="PROSITE" id="PS51766">
    <property type="entry name" value="DOCKERIN"/>
    <property type="match status" value="1"/>
</dbReference>
<name>A0A935C310_9FIRM</name>
<keyword evidence="1" id="KW-0732">Signal</keyword>
<protein>
    <submittedName>
        <fullName evidence="3">Dockerin type I repeat-containing protein</fullName>
    </submittedName>
</protein>
<dbReference type="InterPro" id="IPR036439">
    <property type="entry name" value="Dockerin_dom_sf"/>
</dbReference>
<dbReference type="CDD" id="cd14256">
    <property type="entry name" value="Dockerin_I"/>
    <property type="match status" value="1"/>
</dbReference>
<dbReference type="Proteomes" id="UP000633365">
    <property type="component" value="Unassembled WGS sequence"/>
</dbReference>
<evidence type="ECO:0000313" key="4">
    <source>
        <dbReference type="Proteomes" id="UP000633365"/>
    </source>
</evidence>
<evidence type="ECO:0000313" key="3">
    <source>
        <dbReference type="EMBL" id="MBK6089505.1"/>
    </source>
</evidence>
<dbReference type="InterPro" id="IPR002105">
    <property type="entry name" value="Dockerin_1_rpt"/>
</dbReference>
<dbReference type="AlphaFoldDB" id="A0A935C310"/>
<dbReference type="GO" id="GO:0000272">
    <property type="term" value="P:polysaccharide catabolic process"/>
    <property type="evidence" value="ECO:0007669"/>
    <property type="project" value="InterPro"/>
</dbReference>
<feature type="signal peptide" evidence="1">
    <location>
        <begin position="1"/>
        <end position="25"/>
    </location>
</feature>
<feature type="domain" description="Dockerin" evidence="2">
    <location>
        <begin position="33"/>
        <end position="106"/>
    </location>
</feature>
<reference evidence="3" key="1">
    <citation type="submission" date="2021-01" db="EMBL/GenBank/DDBJ databases">
        <title>Genome public.</title>
        <authorList>
            <person name="Liu C."/>
            <person name="Sun Q."/>
        </authorList>
    </citation>
    <scope>NUCLEOTIDE SEQUENCE</scope>
    <source>
        <strain evidence="3">M6</strain>
    </source>
</reference>
<evidence type="ECO:0000256" key="1">
    <source>
        <dbReference type="SAM" id="SignalP"/>
    </source>
</evidence>
<dbReference type="Pfam" id="PF00404">
    <property type="entry name" value="Dockerin_1"/>
    <property type="match status" value="1"/>
</dbReference>
<keyword evidence="4" id="KW-1185">Reference proteome</keyword>
<comment type="caution">
    <text evidence="3">The sequence shown here is derived from an EMBL/GenBank/DDBJ whole genome shotgun (WGS) entry which is preliminary data.</text>
</comment>
<dbReference type="RefSeq" id="WP_201428226.1">
    <property type="nucleotide sequence ID" value="NZ_JAEQMG010000140.1"/>
</dbReference>
<dbReference type="GO" id="GO:0004553">
    <property type="term" value="F:hydrolase activity, hydrolyzing O-glycosyl compounds"/>
    <property type="evidence" value="ECO:0007669"/>
    <property type="project" value="InterPro"/>
</dbReference>
<dbReference type="Gene3D" id="1.10.1330.10">
    <property type="entry name" value="Dockerin domain"/>
    <property type="match status" value="1"/>
</dbReference>